<gene>
    <name evidence="1" type="ORF">GH723_08565</name>
</gene>
<reference evidence="1 2" key="1">
    <citation type="submission" date="2019-11" db="EMBL/GenBank/DDBJ databases">
        <authorList>
            <person name="He Y."/>
        </authorList>
    </citation>
    <scope>NUCLEOTIDE SEQUENCE [LARGE SCALE GENOMIC DNA]</scope>
    <source>
        <strain evidence="1 2">SCSIO 58843</strain>
    </source>
</reference>
<sequence length="267" mass="28408">MPQSDERGSERSESGLTHEQVAEVLARAAELDASGSIAPMLPELVAPSVVEEAAVEAGLSRTAVRRALSELVPVRPGLPQERPALPTGNAITAVRRVPGDPDRVRARVERFLRRQVFAQQRIFDSGSRWVPRRGLVATTRRAFDVGGRLHLDAVRAVDVQVVADPLRDGYAVVRIDLDVTPVRQRQAGVAAGGAATGAAVGGTLVVLNGLEMVLLGAPLGVSIAAAGWWGGRLLARRSVTEIDVAINGFLDRLEHDAPPTERRGTGE</sequence>
<dbReference type="KEGG" id="atq:GH723_08565"/>
<accession>A0A5Q2RL37</accession>
<proteinExistence type="predicted"/>
<keyword evidence="2" id="KW-1185">Reference proteome</keyword>
<evidence type="ECO:0000313" key="2">
    <source>
        <dbReference type="Proteomes" id="UP000334019"/>
    </source>
</evidence>
<protein>
    <submittedName>
        <fullName evidence="1">Uncharacterized protein</fullName>
    </submittedName>
</protein>
<dbReference type="EMBL" id="CP045851">
    <property type="protein sequence ID" value="QGG95146.1"/>
    <property type="molecule type" value="Genomic_DNA"/>
</dbReference>
<dbReference type="AlphaFoldDB" id="A0A5Q2RL37"/>
<organism evidence="1 2">
    <name type="scientific">Actinomarinicola tropica</name>
    <dbReference type="NCBI Taxonomy" id="2789776"/>
    <lineage>
        <taxon>Bacteria</taxon>
        <taxon>Bacillati</taxon>
        <taxon>Actinomycetota</taxon>
        <taxon>Acidimicrobiia</taxon>
        <taxon>Acidimicrobiales</taxon>
        <taxon>Iamiaceae</taxon>
        <taxon>Actinomarinicola</taxon>
    </lineage>
</organism>
<dbReference type="Proteomes" id="UP000334019">
    <property type="component" value="Chromosome"/>
</dbReference>
<evidence type="ECO:0000313" key="1">
    <source>
        <dbReference type="EMBL" id="QGG95146.1"/>
    </source>
</evidence>
<dbReference type="RefSeq" id="WP_153759254.1">
    <property type="nucleotide sequence ID" value="NZ_CP045851.1"/>
</dbReference>
<name>A0A5Q2RL37_9ACTN</name>